<protein>
    <recommendedName>
        <fullName evidence="3">Transposase</fullName>
    </recommendedName>
</protein>
<accession>A0A8J2Z742</accession>
<reference evidence="1" key="2">
    <citation type="submission" date="2020-09" db="EMBL/GenBank/DDBJ databases">
        <authorList>
            <person name="Sun Q."/>
            <person name="Zhou Y."/>
        </authorList>
    </citation>
    <scope>NUCLEOTIDE SEQUENCE</scope>
    <source>
        <strain evidence="1">CGMCC 1.15758</strain>
    </source>
</reference>
<dbReference type="PANTHER" id="PTHR33803">
    <property type="entry name" value="IS1478 TRANSPOSASE"/>
    <property type="match status" value="1"/>
</dbReference>
<dbReference type="NCBIfam" id="NF033593">
    <property type="entry name" value="transpos_ISNCY_1"/>
    <property type="match status" value="1"/>
</dbReference>
<dbReference type="AlphaFoldDB" id="A0A8J2Z742"/>
<comment type="caution">
    <text evidence="1">The sequence shown here is derived from an EMBL/GenBank/DDBJ whole genome shotgun (WGS) entry which is preliminary data.</text>
</comment>
<evidence type="ECO:0000313" key="1">
    <source>
        <dbReference type="EMBL" id="GGG08303.1"/>
    </source>
</evidence>
<dbReference type="PANTHER" id="PTHR33803:SF3">
    <property type="entry name" value="BLL1974 PROTEIN"/>
    <property type="match status" value="1"/>
</dbReference>
<dbReference type="OrthoDB" id="5407466at2"/>
<evidence type="ECO:0008006" key="3">
    <source>
        <dbReference type="Google" id="ProtNLM"/>
    </source>
</evidence>
<dbReference type="RefSeq" id="WP_117004026.1">
    <property type="nucleotide sequence ID" value="NZ_BMJS01000067.1"/>
</dbReference>
<organism evidence="1 2">
    <name type="scientific">Cysteiniphilum litorale</name>
    <dbReference type="NCBI Taxonomy" id="2056700"/>
    <lineage>
        <taxon>Bacteria</taxon>
        <taxon>Pseudomonadati</taxon>
        <taxon>Pseudomonadota</taxon>
        <taxon>Gammaproteobacteria</taxon>
        <taxon>Thiotrichales</taxon>
        <taxon>Fastidiosibacteraceae</taxon>
        <taxon>Cysteiniphilum</taxon>
    </lineage>
</organism>
<evidence type="ECO:0000313" key="2">
    <source>
        <dbReference type="Proteomes" id="UP000636949"/>
    </source>
</evidence>
<dbReference type="Proteomes" id="UP000636949">
    <property type="component" value="Unassembled WGS sequence"/>
</dbReference>
<gene>
    <name evidence="1" type="ORF">GCM10010995_27310</name>
</gene>
<name>A0A8J2Z742_9GAMM</name>
<proteinExistence type="predicted"/>
<sequence>MRNILLSPQLSFGQTYIGEIKINFDSRDDIPRILLGLQSVYQDKQARQELEIVLASVLSDKQINTGRQGMDMWRVFVLGIVRLNLNCDYDRLQELANEHRTLRQMLGHGFLDENKRYALQTIKDNVGLLTEEVLCQLNIIMINHGHGLLSATDKPLLARCDSFVVERNVHFPTDISLLFDALCKAIHLTAQSCKRLDISDWRQSGYNIRQLKKALRKAQQSKKGKQQDHIIQAHQAYLDQAQLYLNTLNQTLKKLDEFSRCSIEPYIDHSTRQFQQTYDRVIENKTIESSQKVYSIFEPDTEWVNKGKAGNKIELGIKVAIMEDQHQFILHHRIMRQEQDADITVDIIKDTQINFPQLQGCSFDKGFYSAVNLTEARKLINKVVMPKKGKLNQLEKLQESDPEFVKIRHQHSAVESAINCLEQHGLDRCPDKGKEGFDCYVALAVLSRNIQRIGEIVQKKRRKQEARKKRKLSKAA</sequence>
<keyword evidence="2" id="KW-1185">Reference proteome</keyword>
<reference evidence="1" key="1">
    <citation type="journal article" date="2014" name="Int. J. Syst. Evol. Microbiol.">
        <title>Complete genome sequence of Corynebacterium casei LMG S-19264T (=DSM 44701T), isolated from a smear-ripened cheese.</title>
        <authorList>
            <consortium name="US DOE Joint Genome Institute (JGI-PGF)"/>
            <person name="Walter F."/>
            <person name="Albersmeier A."/>
            <person name="Kalinowski J."/>
            <person name="Ruckert C."/>
        </authorList>
    </citation>
    <scope>NUCLEOTIDE SEQUENCE</scope>
    <source>
        <strain evidence="1">CGMCC 1.15758</strain>
    </source>
</reference>
<dbReference type="EMBL" id="BMJS01000067">
    <property type="protein sequence ID" value="GGG08303.1"/>
    <property type="molecule type" value="Genomic_DNA"/>
</dbReference>